<dbReference type="InterPro" id="IPR002104">
    <property type="entry name" value="Integrase_catalytic"/>
</dbReference>
<comment type="similarity">
    <text evidence="1">Belongs to the 'phage' integrase family.</text>
</comment>
<name>A0A844YXH1_9SPHN</name>
<evidence type="ECO:0000259" key="6">
    <source>
        <dbReference type="PROSITE" id="PS51898"/>
    </source>
</evidence>
<evidence type="ECO:0000259" key="7">
    <source>
        <dbReference type="PROSITE" id="PS51900"/>
    </source>
</evidence>
<organism evidence="8 9">
    <name type="scientific">Alteraurantiacibacter buctensis</name>
    <dbReference type="NCBI Taxonomy" id="1503981"/>
    <lineage>
        <taxon>Bacteria</taxon>
        <taxon>Pseudomonadati</taxon>
        <taxon>Pseudomonadota</taxon>
        <taxon>Alphaproteobacteria</taxon>
        <taxon>Sphingomonadales</taxon>
        <taxon>Erythrobacteraceae</taxon>
        <taxon>Alteraurantiacibacter</taxon>
    </lineage>
</organism>
<dbReference type="Pfam" id="PF13356">
    <property type="entry name" value="Arm-DNA-bind_3"/>
    <property type="match status" value="1"/>
</dbReference>
<dbReference type="PANTHER" id="PTHR30629:SF2">
    <property type="entry name" value="PROPHAGE INTEGRASE INTS-RELATED"/>
    <property type="match status" value="1"/>
</dbReference>
<evidence type="ECO:0000256" key="5">
    <source>
        <dbReference type="PROSITE-ProRule" id="PRU01248"/>
    </source>
</evidence>
<dbReference type="GO" id="GO:0015074">
    <property type="term" value="P:DNA integration"/>
    <property type="evidence" value="ECO:0007669"/>
    <property type="project" value="UniProtKB-KW"/>
</dbReference>
<dbReference type="InterPro" id="IPR038488">
    <property type="entry name" value="Integrase_DNA-bd_sf"/>
</dbReference>
<evidence type="ECO:0000256" key="2">
    <source>
        <dbReference type="ARBA" id="ARBA00022908"/>
    </source>
</evidence>
<dbReference type="Gene3D" id="1.10.443.10">
    <property type="entry name" value="Intergrase catalytic core"/>
    <property type="match status" value="1"/>
</dbReference>
<dbReference type="Gene3D" id="3.30.160.390">
    <property type="entry name" value="Integrase, DNA-binding domain"/>
    <property type="match status" value="1"/>
</dbReference>
<feature type="domain" description="Tyr recombinase" evidence="6">
    <location>
        <begin position="202"/>
        <end position="390"/>
    </location>
</feature>
<reference evidence="8 9" key="1">
    <citation type="submission" date="2019-12" db="EMBL/GenBank/DDBJ databases">
        <title>Genomic-based taxomic classification of the family Erythrobacteraceae.</title>
        <authorList>
            <person name="Xu L."/>
        </authorList>
    </citation>
    <scope>NUCLEOTIDE SEQUENCE [LARGE SCALE GENOMIC DNA]</scope>
    <source>
        <strain evidence="8 9">M0322</strain>
    </source>
</reference>
<keyword evidence="2" id="KW-0229">DNA integration</keyword>
<comment type="caution">
    <text evidence="8">The sequence shown here is derived from an EMBL/GenBank/DDBJ whole genome shotgun (WGS) entry which is preliminary data.</text>
</comment>
<evidence type="ECO:0000313" key="9">
    <source>
        <dbReference type="Proteomes" id="UP000466966"/>
    </source>
</evidence>
<dbReference type="Gene3D" id="1.10.150.130">
    <property type="match status" value="1"/>
</dbReference>
<evidence type="ECO:0000256" key="4">
    <source>
        <dbReference type="ARBA" id="ARBA00023172"/>
    </source>
</evidence>
<dbReference type="PANTHER" id="PTHR30629">
    <property type="entry name" value="PROPHAGE INTEGRASE"/>
    <property type="match status" value="1"/>
</dbReference>
<dbReference type="InterPro" id="IPR050808">
    <property type="entry name" value="Phage_Integrase"/>
</dbReference>
<keyword evidence="4" id="KW-0233">DNA recombination</keyword>
<gene>
    <name evidence="8" type="ORF">GRI99_08790</name>
</gene>
<dbReference type="InterPro" id="IPR011010">
    <property type="entry name" value="DNA_brk_join_enz"/>
</dbReference>
<dbReference type="GO" id="GO:0006310">
    <property type="term" value="P:DNA recombination"/>
    <property type="evidence" value="ECO:0007669"/>
    <property type="project" value="UniProtKB-KW"/>
</dbReference>
<dbReference type="InterPro" id="IPR053876">
    <property type="entry name" value="Phage_int_M"/>
</dbReference>
<dbReference type="Pfam" id="PF22022">
    <property type="entry name" value="Phage_int_M"/>
    <property type="match status" value="1"/>
</dbReference>
<dbReference type="InterPro" id="IPR013762">
    <property type="entry name" value="Integrase-like_cat_sf"/>
</dbReference>
<dbReference type="InterPro" id="IPR025166">
    <property type="entry name" value="Integrase_DNA_bind_dom"/>
</dbReference>
<dbReference type="CDD" id="cd00801">
    <property type="entry name" value="INT_P4_C"/>
    <property type="match status" value="1"/>
</dbReference>
<evidence type="ECO:0000256" key="1">
    <source>
        <dbReference type="ARBA" id="ARBA00008857"/>
    </source>
</evidence>
<dbReference type="PROSITE" id="PS51898">
    <property type="entry name" value="TYR_RECOMBINASE"/>
    <property type="match status" value="1"/>
</dbReference>
<dbReference type="InterPro" id="IPR010998">
    <property type="entry name" value="Integrase_recombinase_N"/>
</dbReference>
<evidence type="ECO:0000313" key="8">
    <source>
        <dbReference type="EMBL" id="MXO71736.1"/>
    </source>
</evidence>
<keyword evidence="3 5" id="KW-0238">DNA-binding</keyword>
<proteinExistence type="inferred from homology"/>
<dbReference type="InterPro" id="IPR044068">
    <property type="entry name" value="CB"/>
</dbReference>
<dbReference type="Proteomes" id="UP000466966">
    <property type="component" value="Unassembled WGS sequence"/>
</dbReference>
<keyword evidence="9" id="KW-1185">Reference proteome</keyword>
<dbReference type="GO" id="GO:0003677">
    <property type="term" value="F:DNA binding"/>
    <property type="evidence" value="ECO:0007669"/>
    <property type="project" value="UniProtKB-UniRule"/>
</dbReference>
<dbReference type="OrthoDB" id="7615137at2"/>
<evidence type="ECO:0000256" key="3">
    <source>
        <dbReference type="ARBA" id="ARBA00023125"/>
    </source>
</evidence>
<dbReference type="EMBL" id="WTYV01000002">
    <property type="protein sequence ID" value="MXO71736.1"/>
    <property type="molecule type" value="Genomic_DNA"/>
</dbReference>
<dbReference type="Pfam" id="PF00589">
    <property type="entry name" value="Phage_integrase"/>
    <property type="match status" value="1"/>
</dbReference>
<dbReference type="SUPFAM" id="SSF56349">
    <property type="entry name" value="DNA breaking-rejoining enzymes"/>
    <property type="match status" value="1"/>
</dbReference>
<feature type="domain" description="Core-binding (CB)" evidence="7">
    <location>
        <begin position="69"/>
        <end position="182"/>
    </location>
</feature>
<accession>A0A844YXH1</accession>
<dbReference type="AlphaFoldDB" id="A0A844YXH1"/>
<sequence>MATARITKTLLSDLRAGDKDSFVWDDKLAGFGVKVTPSGSKVFIYQYRLGGRGAKVRRFTIGKFGPFTAEKARQEAEHLARLVAVGTDPQRDKKEQHRQAVELAFDKYLDRFETDCLKVHWPASHKDARATLDRFALPVLRSTPLPEITRRDIRAVLSPVKGKSATARKLFAILRRLFNFAVAEDDLKVSPFDGMESPPLPDSRDRVLEDWELALVWRAAGEIGSPFGPLVRLLILTGARREEVAGLRWDELREGEAMWHLPAERAKNGNALDLPLSPLAVDELTAMKGKGDKWPRRGLLFSTTGKTAVSGFSKAKSRLDAKIAKANRGEALDHWTLHDLRRTLATGMQRLSIRFEVTEAILNHVSGSRSGVAGIYQRHDWAAEKRAALDAWATHLQAVLTDTDKTNVVQLAGRRA</sequence>
<dbReference type="PROSITE" id="PS51900">
    <property type="entry name" value="CB"/>
    <property type="match status" value="1"/>
</dbReference>
<protein>
    <submittedName>
        <fullName evidence="8">Integrase arm-type DNA-binding domain-containing protein</fullName>
    </submittedName>
</protein>